<keyword evidence="3" id="KW-1029">Fimbrium biogenesis</keyword>
<dbReference type="InterPro" id="IPR011047">
    <property type="entry name" value="Quinoprotein_ADH-like_sf"/>
</dbReference>
<dbReference type="OrthoDB" id="7156875at2"/>
<dbReference type="Pfam" id="PF05567">
    <property type="entry name" value="T4P_PilY1"/>
    <property type="match status" value="1"/>
</dbReference>
<organism evidence="8 9">
    <name type="scientific">Alkalilimnicola ehrlichii</name>
    <dbReference type="NCBI Taxonomy" id="351052"/>
    <lineage>
        <taxon>Bacteria</taxon>
        <taxon>Pseudomonadati</taxon>
        <taxon>Pseudomonadota</taxon>
        <taxon>Gammaproteobacteria</taxon>
        <taxon>Chromatiales</taxon>
        <taxon>Ectothiorhodospiraceae</taxon>
        <taxon>Alkalilimnicola</taxon>
    </lineage>
</organism>
<dbReference type="GO" id="GO:0009289">
    <property type="term" value="C:pilus"/>
    <property type="evidence" value="ECO:0007669"/>
    <property type="project" value="UniProtKB-SubCell"/>
</dbReference>
<evidence type="ECO:0000256" key="1">
    <source>
        <dbReference type="ARBA" id="ARBA00004561"/>
    </source>
</evidence>
<accession>A0A3E0WY41</accession>
<evidence type="ECO:0000313" key="9">
    <source>
        <dbReference type="Proteomes" id="UP000256763"/>
    </source>
</evidence>
<name>A0A3E0WY41_9GAMM</name>
<dbReference type="EMBL" id="NFZW01000006">
    <property type="protein sequence ID" value="RFA37924.1"/>
    <property type="molecule type" value="Genomic_DNA"/>
</dbReference>
<keyword evidence="4" id="KW-0479">Metal-binding</keyword>
<evidence type="ECO:0000256" key="6">
    <source>
        <dbReference type="ARBA" id="ARBA00023263"/>
    </source>
</evidence>
<evidence type="ECO:0000256" key="4">
    <source>
        <dbReference type="ARBA" id="ARBA00022723"/>
    </source>
</evidence>
<dbReference type="RefSeq" id="WP_116301636.1">
    <property type="nucleotide sequence ID" value="NZ_NFZV01000005.1"/>
</dbReference>
<evidence type="ECO:0000256" key="2">
    <source>
        <dbReference type="ARBA" id="ARBA00008387"/>
    </source>
</evidence>
<dbReference type="Gene3D" id="2.130.10.10">
    <property type="entry name" value="YVTN repeat-like/Quinoprotein amine dehydrogenase"/>
    <property type="match status" value="1"/>
</dbReference>
<dbReference type="InterPro" id="IPR008707">
    <property type="entry name" value="B-propeller_PilY1"/>
</dbReference>
<dbReference type="GO" id="GO:0046872">
    <property type="term" value="F:metal ion binding"/>
    <property type="evidence" value="ECO:0007669"/>
    <property type="project" value="UniProtKB-KW"/>
</dbReference>
<reference evidence="9" key="1">
    <citation type="submission" date="2017-05" db="EMBL/GenBank/DDBJ databases">
        <authorList>
            <person name="Sharma S."/>
            <person name="Sidhu C."/>
            <person name="Pinnaka A.K."/>
        </authorList>
    </citation>
    <scope>NUCLEOTIDE SEQUENCE [LARGE SCALE GENOMIC DNA]</scope>
    <source>
        <strain evidence="9">AK93</strain>
    </source>
</reference>
<evidence type="ECO:0000313" key="8">
    <source>
        <dbReference type="EMBL" id="RFA37924.1"/>
    </source>
</evidence>
<proteinExistence type="inferred from homology"/>
<dbReference type="InterPro" id="IPR015943">
    <property type="entry name" value="WD40/YVTN_repeat-like_dom_sf"/>
</dbReference>
<gene>
    <name evidence="8" type="ORF">CAL65_08390</name>
</gene>
<comment type="subcellular location">
    <subcellularLocation>
        <location evidence="1">Fimbrium</location>
    </subcellularLocation>
</comment>
<protein>
    <recommendedName>
        <fullName evidence="7">PilY1 beta-propeller domain-containing protein</fullName>
    </recommendedName>
</protein>
<dbReference type="AlphaFoldDB" id="A0A3E0WY41"/>
<evidence type="ECO:0000256" key="5">
    <source>
        <dbReference type="ARBA" id="ARBA00022837"/>
    </source>
</evidence>
<comment type="caution">
    <text evidence="8">The sequence shown here is derived from an EMBL/GenBank/DDBJ whole genome shotgun (WGS) entry which is preliminary data.</text>
</comment>
<keyword evidence="5" id="KW-0106">Calcium</keyword>
<dbReference type="SUPFAM" id="SSF50998">
    <property type="entry name" value="Quinoprotein alcohol dehydrogenase-like"/>
    <property type="match status" value="1"/>
</dbReference>
<dbReference type="Proteomes" id="UP000256763">
    <property type="component" value="Unassembled WGS sequence"/>
</dbReference>
<keyword evidence="6" id="KW-0281">Fimbrium</keyword>
<keyword evidence="9" id="KW-1185">Reference proteome</keyword>
<comment type="similarity">
    <text evidence="2">Belongs to the PilY1 family.</text>
</comment>
<feature type="domain" description="PilY1 beta-propeller" evidence="7">
    <location>
        <begin position="481"/>
        <end position="779"/>
    </location>
</feature>
<evidence type="ECO:0000259" key="7">
    <source>
        <dbReference type="Pfam" id="PF05567"/>
    </source>
</evidence>
<evidence type="ECO:0000256" key="3">
    <source>
        <dbReference type="ARBA" id="ARBA00022558"/>
    </source>
</evidence>
<sequence length="961" mass="105377">MPDEDGVLIENPNAEWDARTGILIQNPDPDDAAAASRRYGVTISHSGVINYINMFGQLTDNSHKSHDPVSELYYAALRYARGVGNVAAYSNIASYQPAEQFLDGFPAITDWDDPIAYECQSNAILGIGDVYTHVDKNLPGNTRYRHREPSMPPEVAADDWIDVIRATNKVGQLERLGNLGESNSWSGRENSAYMAGLAYIANAGDLRPDMPGRQSLSTIWIDVLENQTLEDRRRNQYYLATKYGGFRVPADFDPYGVSEPLPLELWHTNGETLYPGPNQPLSSGDVSFQRPDNYFLAGNAAAMVESFNAAFARFLEVARGSTAAVAINSQRLESDSAAFQASFDTRDWSGSLAAYRFTDEGELEDSPAWDAARWLDELNETGVNSRNILTIGQFNHSGLATAGTQFRGNLTGAPDELTTDVVAYLRGSRANEISPSNPGGRFRARGSRLGGIINSDPQFAHRADFGYGQLRHAPEFAGTDAGNAYLAFRQSDAYRERPPVVVVGANDGMLHGFDATIEGPGGGRELFAYVPRGVYEHLHELADPDYEHRYYVDATPRIADAWFSDRGEWRTIVVGATGAGGNSVFALDITHPEEVGEQQVLWEFSPDDMGYTLFQPSVVALPTGRFGVVVTSGYTGSDQRDGRIWVLDPETGQELVSIVVPNSGRLGSPLLVDLTGDRVANRLYVGDTEGNLWRFDLTANGNSLSMAPPDTLGSPGNPRPLFIARDESGQRQPITAPLTSAFNMNRQHMVFFGTGSFRELQDLSDGELQTLYGIIDTGEEIGGRGALRQQSIIYQNSLYDFDVRAVSDHALGSNDQGWYLDLAYDGVLNGERVVERAIVREDRVIFTTLIPEMDDPCAGGGQSFIMELNAFTGGRLDYTVFDLNDDGDFDQRDMVQIDGEWVVVSGVSFQGFGIISRPGIISDVGAGRNERKVVADTSGQRATIGERGSMMRGRQSWEQLR</sequence>